<dbReference type="AlphaFoldDB" id="A0A2U1MMN7"/>
<dbReference type="STRING" id="35608.A0A2U1MMN7"/>
<name>A0A2U1MMN7_ARTAN</name>
<sequence length="122" mass="13662">MDVMKLMMSDYIVDTPNDKLNEFSVEFHGPKESLHFSDIRLSDRVLQALGKVKRLNSQSRSTWCTYSSSRMQNGCLHGIDVKINLKRKKKSRLSEPGSTIDGGRVILSKGSVWVDGLGTNST</sequence>
<comment type="caution">
    <text evidence="1">The sequence shown here is derived from an EMBL/GenBank/DDBJ whole genome shotgun (WGS) entry which is preliminary data.</text>
</comment>
<protein>
    <submittedName>
        <fullName evidence="1">Ubiquitin-conjugating enzyme, E2</fullName>
    </submittedName>
</protein>
<proteinExistence type="predicted"/>
<dbReference type="EMBL" id="PKPP01004858">
    <property type="protein sequence ID" value="PWA62492.1"/>
    <property type="molecule type" value="Genomic_DNA"/>
</dbReference>
<reference evidence="1 2" key="1">
    <citation type="journal article" date="2018" name="Mol. Plant">
        <title>The genome of Artemisia annua provides insight into the evolution of Asteraceae family and artemisinin biosynthesis.</title>
        <authorList>
            <person name="Shen Q."/>
            <person name="Zhang L."/>
            <person name="Liao Z."/>
            <person name="Wang S."/>
            <person name="Yan T."/>
            <person name="Shi P."/>
            <person name="Liu M."/>
            <person name="Fu X."/>
            <person name="Pan Q."/>
            <person name="Wang Y."/>
            <person name="Lv Z."/>
            <person name="Lu X."/>
            <person name="Zhang F."/>
            <person name="Jiang W."/>
            <person name="Ma Y."/>
            <person name="Chen M."/>
            <person name="Hao X."/>
            <person name="Li L."/>
            <person name="Tang Y."/>
            <person name="Lv G."/>
            <person name="Zhou Y."/>
            <person name="Sun X."/>
            <person name="Brodelius P.E."/>
            <person name="Rose J.K.C."/>
            <person name="Tang K."/>
        </authorList>
    </citation>
    <scope>NUCLEOTIDE SEQUENCE [LARGE SCALE GENOMIC DNA]</scope>
    <source>
        <strain evidence="2">cv. Huhao1</strain>
        <tissue evidence="1">Leaf</tissue>
    </source>
</reference>
<evidence type="ECO:0000313" key="2">
    <source>
        <dbReference type="Proteomes" id="UP000245207"/>
    </source>
</evidence>
<keyword evidence="2" id="KW-1185">Reference proteome</keyword>
<accession>A0A2U1MMN7</accession>
<evidence type="ECO:0000313" key="1">
    <source>
        <dbReference type="EMBL" id="PWA62492.1"/>
    </source>
</evidence>
<organism evidence="1 2">
    <name type="scientific">Artemisia annua</name>
    <name type="common">Sweet wormwood</name>
    <dbReference type="NCBI Taxonomy" id="35608"/>
    <lineage>
        <taxon>Eukaryota</taxon>
        <taxon>Viridiplantae</taxon>
        <taxon>Streptophyta</taxon>
        <taxon>Embryophyta</taxon>
        <taxon>Tracheophyta</taxon>
        <taxon>Spermatophyta</taxon>
        <taxon>Magnoliopsida</taxon>
        <taxon>eudicotyledons</taxon>
        <taxon>Gunneridae</taxon>
        <taxon>Pentapetalae</taxon>
        <taxon>asterids</taxon>
        <taxon>campanulids</taxon>
        <taxon>Asterales</taxon>
        <taxon>Asteraceae</taxon>
        <taxon>Asteroideae</taxon>
        <taxon>Anthemideae</taxon>
        <taxon>Artemisiinae</taxon>
        <taxon>Artemisia</taxon>
    </lineage>
</organism>
<dbReference type="Proteomes" id="UP000245207">
    <property type="component" value="Unassembled WGS sequence"/>
</dbReference>
<gene>
    <name evidence="1" type="ORF">CTI12_AA363550</name>
</gene>